<organism evidence="2 3">
    <name type="scientific">Curtobacterium aurantiacum</name>
    <dbReference type="NCBI Taxonomy" id="3236919"/>
    <lineage>
        <taxon>Bacteria</taxon>
        <taxon>Bacillati</taxon>
        <taxon>Actinomycetota</taxon>
        <taxon>Actinomycetes</taxon>
        <taxon>Micrococcales</taxon>
        <taxon>Microbacteriaceae</taxon>
        <taxon>Curtobacterium</taxon>
    </lineage>
</organism>
<dbReference type="RefSeq" id="WP_214544200.1">
    <property type="nucleotide sequence ID" value="NZ_JAHEWS010000008.1"/>
</dbReference>
<dbReference type="SUPFAM" id="SSF56112">
    <property type="entry name" value="Protein kinase-like (PK-like)"/>
    <property type="match status" value="1"/>
</dbReference>
<dbReference type="CDD" id="cd05155">
    <property type="entry name" value="APH_ChoK_like_1"/>
    <property type="match status" value="1"/>
</dbReference>
<dbReference type="Pfam" id="PF01636">
    <property type="entry name" value="APH"/>
    <property type="match status" value="1"/>
</dbReference>
<dbReference type="PANTHER" id="PTHR21310">
    <property type="entry name" value="AMINOGLYCOSIDE PHOSPHOTRANSFERASE-RELATED-RELATED"/>
    <property type="match status" value="1"/>
</dbReference>
<feature type="domain" description="Aminoglycoside phosphotransferase" evidence="1">
    <location>
        <begin position="34"/>
        <end position="271"/>
    </location>
</feature>
<dbReference type="InterPro" id="IPR051678">
    <property type="entry name" value="AGP_Transferase"/>
</dbReference>
<dbReference type="InterPro" id="IPR002575">
    <property type="entry name" value="Aminoglycoside_PTrfase"/>
</dbReference>
<dbReference type="Proteomes" id="UP001519641">
    <property type="component" value="Unassembled WGS sequence"/>
</dbReference>
<accession>A0ABS5VDP9</accession>
<protein>
    <submittedName>
        <fullName evidence="2">Aminoglycoside phosphotransferase family protein</fullName>
    </submittedName>
</protein>
<comment type="caution">
    <text evidence="2">The sequence shown here is derived from an EMBL/GenBank/DDBJ whole genome shotgun (WGS) entry which is preliminary data.</text>
</comment>
<gene>
    <name evidence="2" type="ORF">KK097_07315</name>
</gene>
<dbReference type="PANTHER" id="PTHR21310:SF42">
    <property type="entry name" value="BIFUNCTIONAL AAC_APH"/>
    <property type="match status" value="1"/>
</dbReference>
<sequence length="303" mass="32291">MHTEVPRTDAGLVERLVAAQFPDWAGLPVREVDHQGWDNRTYRLGEALSVRLPSAAGYVPAVEKEQDVLPYLARRLDVAVPEPVALGEPGQGYPFPWSVLRWLEGTPAEQVDDLDHERFAAEVGAVLRQLRSIPATGGPTAGAHSFHRGEHPSVYDAEVRAALDTLSGGGGGGDGSGTDVDRGACEAVWAEALATRWDAPAVWFHGDVAPGNLLVDDAGRLCAAIDFGTCGVGDPACDLVLAWTMLDPPARQVFRQAVDLDDDTWARARGWALWKALIMLAGSAGPGGRDEHERVLAAVLASA</sequence>
<name>A0ABS5VDP9_9MICO</name>
<dbReference type="InterPro" id="IPR011009">
    <property type="entry name" value="Kinase-like_dom_sf"/>
</dbReference>
<dbReference type="Gene3D" id="3.90.1200.10">
    <property type="match status" value="1"/>
</dbReference>
<proteinExistence type="predicted"/>
<reference evidence="2 3" key="1">
    <citation type="submission" date="2021-05" db="EMBL/GenBank/DDBJ databases">
        <title>Whole genome sequence of Curtobacterium flaccumfaciens pv. flaccumfaciens strain CFBP 8819.</title>
        <authorList>
            <person name="Osdaghi E."/>
            <person name="Taghouti G."/>
            <person name="Portier P."/>
            <person name="Fazliarab A."/>
            <person name="Taghavi S.M."/>
            <person name="Briand M."/>
            <person name="Le-Saux M."/>
            <person name="Jacques M.-A."/>
        </authorList>
    </citation>
    <scope>NUCLEOTIDE SEQUENCE [LARGE SCALE GENOMIC DNA]</scope>
    <source>
        <strain evidence="2 3">CFBP 8819</strain>
    </source>
</reference>
<evidence type="ECO:0000259" key="1">
    <source>
        <dbReference type="Pfam" id="PF01636"/>
    </source>
</evidence>
<evidence type="ECO:0000313" key="2">
    <source>
        <dbReference type="EMBL" id="MBT1587624.1"/>
    </source>
</evidence>
<keyword evidence="3" id="KW-1185">Reference proteome</keyword>
<dbReference type="Gene3D" id="3.30.200.20">
    <property type="entry name" value="Phosphorylase Kinase, domain 1"/>
    <property type="match status" value="1"/>
</dbReference>
<dbReference type="EMBL" id="JAHEWS010000008">
    <property type="protein sequence ID" value="MBT1587624.1"/>
    <property type="molecule type" value="Genomic_DNA"/>
</dbReference>
<evidence type="ECO:0000313" key="3">
    <source>
        <dbReference type="Proteomes" id="UP001519641"/>
    </source>
</evidence>